<feature type="transmembrane region" description="Helical" evidence="1">
    <location>
        <begin position="297"/>
        <end position="320"/>
    </location>
</feature>
<dbReference type="InterPro" id="IPR003474">
    <property type="entry name" value="Glcn_transporter"/>
</dbReference>
<keyword evidence="3" id="KW-1185">Reference proteome</keyword>
<evidence type="ECO:0000256" key="1">
    <source>
        <dbReference type="SAM" id="Phobius"/>
    </source>
</evidence>
<gene>
    <name evidence="2" type="ORF">FCN80_20685</name>
</gene>
<name>A0ABY2SHL0_9HYPH</name>
<feature type="transmembrane region" description="Helical" evidence="1">
    <location>
        <begin position="229"/>
        <end position="251"/>
    </location>
</feature>
<feature type="transmembrane region" description="Helical" evidence="1">
    <location>
        <begin position="257"/>
        <end position="276"/>
    </location>
</feature>
<protein>
    <submittedName>
        <fullName evidence="2">GntP family permease</fullName>
    </submittedName>
</protein>
<keyword evidence="1" id="KW-0472">Membrane</keyword>
<dbReference type="RefSeq" id="WP_136992244.1">
    <property type="nucleotide sequence ID" value="NZ_SZPQ01000039.1"/>
</dbReference>
<feature type="transmembrane region" description="Helical" evidence="1">
    <location>
        <begin position="6"/>
        <end position="37"/>
    </location>
</feature>
<comment type="caution">
    <text evidence="2">The sequence shown here is derived from an EMBL/GenBank/DDBJ whole genome shotgun (WGS) entry which is preliminary data.</text>
</comment>
<feature type="transmembrane region" description="Helical" evidence="1">
    <location>
        <begin position="410"/>
        <end position="434"/>
    </location>
</feature>
<feature type="transmembrane region" description="Helical" evidence="1">
    <location>
        <begin position="98"/>
        <end position="124"/>
    </location>
</feature>
<dbReference type="PANTHER" id="PTHR30354">
    <property type="entry name" value="GNT FAMILY GLUCONATE TRANSPORTER"/>
    <property type="match status" value="1"/>
</dbReference>
<evidence type="ECO:0000313" key="3">
    <source>
        <dbReference type="Proteomes" id="UP000305202"/>
    </source>
</evidence>
<sequence>MLSIFGLLASIFVIAFLVYRGLNTIPVSIIASMVIIVSNHMPIWKTFMEGYAVALQNFAGNYFIMFVLAAIFGVMMEKSGAAFSISLWLMKILGKERVILVIFLTTLVLTYSGISTFLVAFTLYPIGLALFRAADIPMKLFPGTVLAVAATITMTMLPGTPSIQNVMPTKYLDTTIFAAPYIGIACSVLTFILNYYYLVSQQKKLASKGEHFVVTDDSAKMELFGKGEASAPSIILSLIPVVVLLVAIFSLKGVVDSLYSVVIAMSLSISSGLVVFHKKHILSTVLNDGSKNGIISLLITASVVGFGGVVKYAPSFQLFIDYVNRFSFDPLVSASVSINIFSAITGSAAGGLGIFLTALGAKYAAMQINHDAIHRVITMSSGALDAMPHSAGTVVTSSIARVEIKDTYKYIFTTCAMVPLLAIALAIIMAKLGIV</sequence>
<reference evidence="2 3" key="1">
    <citation type="submission" date="2019-04" db="EMBL/GenBank/DDBJ databases">
        <authorList>
            <person name="Li M."/>
            <person name="Gao C."/>
        </authorList>
    </citation>
    <scope>NUCLEOTIDE SEQUENCE [LARGE SCALE GENOMIC DNA]</scope>
    <source>
        <strain evidence="2 3">BGMRC 2031</strain>
    </source>
</reference>
<feature type="transmembrane region" description="Helical" evidence="1">
    <location>
        <begin position="58"/>
        <end position="76"/>
    </location>
</feature>
<dbReference type="EMBL" id="SZPQ01000039">
    <property type="protein sequence ID" value="TKI03739.1"/>
    <property type="molecule type" value="Genomic_DNA"/>
</dbReference>
<proteinExistence type="predicted"/>
<dbReference type="PANTHER" id="PTHR30354:SF7">
    <property type="entry name" value="BLL7963 PROTEIN"/>
    <property type="match status" value="1"/>
</dbReference>
<keyword evidence="1" id="KW-1133">Transmembrane helix</keyword>
<feature type="transmembrane region" description="Helical" evidence="1">
    <location>
        <begin position="340"/>
        <end position="361"/>
    </location>
</feature>
<feature type="transmembrane region" description="Helical" evidence="1">
    <location>
        <begin position="177"/>
        <end position="198"/>
    </location>
</feature>
<organism evidence="2 3">
    <name type="scientific">Martelella alba</name>
    <dbReference type="NCBI Taxonomy" id="2590451"/>
    <lineage>
        <taxon>Bacteria</taxon>
        <taxon>Pseudomonadati</taxon>
        <taxon>Pseudomonadota</taxon>
        <taxon>Alphaproteobacteria</taxon>
        <taxon>Hyphomicrobiales</taxon>
        <taxon>Aurantimonadaceae</taxon>
        <taxon>Martelella</taxon>
    </lineage>
</organism>
<dbReference type="Pfam" id="PF02447">
    <property type="entry name" value="GntP_permease"/>
    <property type="match status" value="1"/>
</dbReference>
<feature type="transmembrane region" description="Helical" evidence="1">
    <location>
        <begin position="136"/>
        <end position="157"/>
    </location>
</feature>
<evidence type="ECO:0000313" key="2">
    <source>
        <dbReference type="EMBL" id="TKI03739.1"/>
    </source>
</evidence>
<keyword evidence="1" id="KW-0812">Transmembrane</keyword>
<dbReference type="Proteomes" id="UP000305202">
    <property type="component" value="Unassembled WGS sequence"/>
</dbReference>
<accession>A0ABY2SHL0</accession>